<dbReference type="GO" id="GO:0005886">
    <property type="term" value="C:plasma membrane"/>
    <property type="evidence" value="ECO:0007669"/>
    <property type="project" value="UniProtKB-SubCell"/>
</dbReference>
<feature type="transmembrane region" description="Helical" evidence="7">
    <location>
        <begin position="285"/>
        <end position="304"/>
    </location>
</feature>
<dbReference type="InterPro" id="IPR003439">
    <property type="entry name" value="ABC_transporter-like_ATP-bd"/>
</dbReference>
<dbReference type="InterPro" id="IPR011527">
    <property type="entry name" value="ABC1_TM_dom"/>
</dbReference>
<dbReference type="PANTHER" id="PTHR24221:SF654">
    <property type="entry name" value="ATP-BINDING CASSETTE SUB-FAMILY B MEMBER 6"/>
    <property type="match status" value="1"/>
</dbReference>
<dbReference type="SUPFAM" id="SSF90123">
    <property type="entry name" value="ABC transporter transmembrane region"/>
    <property type="match status" value="1"/>
</dbReference>
<dbReference type="PROSITE" id="PS50929">
    <property type="entry name" value="ABC_TM1F"/>
    <property type="match status" value="1"/>
</dbReference>
<evidence type="ECO:0000256" key="4">
    <source>
        <dbReference type="ARBA" id="ARBA00022840"/>
    </source>
</evidence>
<dbReference type="Proteomes" id="UP000231863">
    <property type="component" value="Chromosome"/>
</dbReference>
<feature type="domain" description="ABC transmembrane type-1" evidence="9">
    <location>
        <begin position="38"/>
        <end position="318"/>
    </location>
</feature>
<sequence>MAQEQEKISREKISREKKTALLKRLKERIKPKMKLVYLAAFLSWVQFLMRIISFYLIAKGFVTYYEGGQVDLVQFVLILLGLNAFGYGVALIAKRLQGLGSQFARDSLKQSFFEVLLAKDGQFESKATAADVFNIASQGIDSLDTYYSYYMVSSLRTQFNCATVLLLVFLIFPLGAVIFILALPLIPISIIAMQKRSKRIMNRYWGSYMDVGNLFLDDLKGLNTLYSYQADATYEKTFNEQAEDFRDATMELLSFQLQAVGYMDAVMYLGIGLSGFVAVNSLAAGNLSLFSMLFFVLIATEFFAPIREQGYGMHLVMMNTKMADRIFGFLDSMTAEQEIDSVHVPAFDSLKLENLAFAYGEKPVLKDISMTMTAGKVYALAGESGQGKTTLAQLLLRRLRADKGAIYLGEQEIAGVSQLSLNEQVLYVSGRSTLLNQSIYENLRMACDWSKEDILAWANQYGVLQFIKNLPDGLDTIVGDDGAFLSPGQRQQVICARAVLAKRSLYIFDEVTSSVDQDNEGLIYELINLVAKDALVIIVTHKMKQVEQADDILFLSAEGAVIGNHATLYQTSSFYRQLVDQQRELEEAVYG</sequence>
<evidence type="ECO:0000256" key="6">
    <source>
        <dbReference type="ARBA" id="ARBA00023136"/>
    </source>
</evidence>
<dbReference type="Gene3D" id="3.40.50.300">
    <property type="entry name" value="P-loop containing nucleotide triphosphate hydrolases"/>
    <property type="match status" value="1"/>
</dbReference>
<keyword evidence="6 7" id="KW-0472">Membrane</keyword>
<dbReference type="PANTHER" id="PTHR24221">
    <property type="entry name" value="ATP-BINDING CASSETTE SUB-FAMILY B"/>
    <property type="match status" value="1"/>
</dbReference>
<evidence type="ECO:0000256" key="5">
    <source>
        <dbReference type="ARBA" id="ARBA00022989"/>
    </source>
</evidence>
<evidence type="ECO:0000256" key="1">
    <source>
        <dbReference type="ARBA" id="ARBA00004651"/>
    </source>
</evidence>
<dbReference type="Gene3D" id="1.20.1560.10">
    <property type="entry name" value="ABC transporter type 1, transmembrane domain"/>
    <property type="match status" value="1"/>
</dbReference>
<dbReference type="AlphaFoldDB" id="A0A2I5KLT4"/>
<dbReference type="GO" id="GO:0140359">
    <property type="term" value="F:ABC-type transporter activity"/>
    <property type="evidence" value="ECO:0007669"/>
    <property type="project" value="InterPro"/>
</dbReference>
<protein>
    <submittedName>
        <fullName evidence="10">ABC transporter ATP-binding protein</fullName>
    </submittedName>
</protein>
<keyword evidence="4 10" id="KW-0067">ATP-binding</keyword>
<comment type="subcellular location">
    <subcellularLocation>
        <location evidence="1">Cell membrane</location>
        <topology evidence="1">Multi-pass membrane protein</topology>
    </subcellularLocation>
</comment>
<dbReference type="InterPro" id="IPR027417">
    <property type="entry name" value="P-loop_NTPase"/>
</dbReference>
<keyword evidence="5 7" id="KW-1133">Transmembrane helix</keyword>
<gene>
    <name evidence="10" type="ORF">CWI26_01660</name>
</gene>
<dbReference type="InterPro" id="IPR039421">
    <property type="entry name" value="Type_1_exporter"/>
</dbReference>
<dbReference type="SUPFAM" id="SSF52540">
    <property type="entry name" value="P-loop containing nucleoside triphosphate hydrolases"/>
    <property type="match status" value="1"/>
</dbReference>
<evidence type="ECO:0000256" key="2">
    <source>
        <dbReference type="ARBA" id="ARBA00022692"/>
    </source>
</evidence>
<dbReference type="PROSITE" id="PS50893">
    <property type="entry name" value="ABC_TRANSPORTER_2"/>
    <property type="match status" value="1"/>
</dbReference>
<dbReference type="Pfam" id="PF00664">
    <property type="entry name" value="ABC_membrane"/>
    <property type="match status" value="1"/>
</dbReference>
<name>A0A2I5KLT4_STRSU</name>
<dbReference type="RefSeq" id="WP_100881109.1">
    <property type="nucleotide sequence ID" value="NZ_CP025043.1"/>
</dbReference>
<accession>A0A2I5KLT4</accession>
<evidence type="ECO:0000256" key="3">
    <source>
        <dbReference type="ARBA" id="ARBA00022741"/>
    </source>
</evidence>
<evidence type="ECO:0000313" key="11">
    <source>
        <dbReference type="Proteomes" id="UP000231863"/>
    </source>
</evidence>
<organism evidence="10 11">
    <name type="scientific">Streptococcus suis</name>
    <dbReference type="NCBI Taxonomy" id="1307"/>
    <lineage>
        <taxon>Bacteria</taxon>
        <taxon>Bacillati</taxon>
        <taxon>Bacillota</taxon>
        <taxon>Bacilli</taxon>
        <taxon>Lactobacillales</taxon>
        <taxon>Streptococcaceae</taxon>
        <taxon>Streptococcus</taxon>
    </lineage>
</organism>
<evidence type="ECO:0000259" key="9">
    <source>
        <dbReference type="PROSITE" id="PS50929"/>
    </source>
</evidence>
<dbReference type="GO" id="GO:0034040">
    <property type="term" value="F:ATPase-coupled lipid transmembrane transporter activity"/>
    <property type="evidence" value="ECO:0007669"/>
    <property type="project" value="TreeGrafter"/>
</dbReference>
<feature type="transmembrane region" description="Helical" evidence="7">
    <location>
        <begin position="72"/>
        <end position="93"/>
    </location>
</feature>
<proteinExistence type="predicted"/>
<feature type="transmembrane region" description="Helical" evidence="7">
    <location>
        <begin position="35"/>
        <end position="57"/>
    </location>
</feature>
<dbReference type="Pfam" id="PF00005">
    <property type="entry name" value="ABC_tran"/>
    <property type="match status" value="1"/>
</dbReference>
<feature type="domain" description="ABC transporter" evidence="8">
    <location>
        <begin position="350"/>
        <end position="581"/>
    </location>
</feature>
<dbReference type="InterPro" id="IPR036640">
    <property type="entry name" value="ABC1_TM_sf"/>
</dbReference>
<dbReference type="GO" id="GO:0016887">
    <property type="term" value="F:ATP hydrolysis activity"/>
    <property type="evidence" value="ECO:0007669"/>
    <property type="project" value="InterPro"/>
</dbReference>
<evidence type="ECO:0000256" key="7">
    <source>
        <dbReference type="SAM" id="Phobius"/>
    </source>
</evidence>
<dbReference type="InterPro" id="IPR003593">
    <property type="entry name" value="AAA+_ATPase"/>
</dbReference>
<keyword evidence="3" id="KW-0547">Nucleotide-binding</keyword>
<reference evidence="10 11" key="1">
    <citation type="submission" date="2017-11" db="EMBL/GenBank/DDBJ databases">
        <title>Genome analysis of Streptococcus suis serotype chz stain ah681.</title>
        <authorList>
            <person name="Pan Z."/>
            <person name="Zhang Y."/>
            <person name="Ma J."/>
            <person name="Lu P."/>
            <person name="Zhu Y."/>
            <person name="Zhong X."/>
            <person name="Dong W."/>
            <person name="Lu C."/>
            <person name="Yao H."/>
        </authorList>
    </citation>
    <scope>NUCLEOTIDE SEQUENCE [LARGE SCALE GENOMIC DNA]</scope>
    <source>
        <strain evidence="10 11">AH681</strain>
    </source>
</reference>
<keyword evidence="2 7" id="KW-0812">Transmembrane</keyword>
<feature type="transmembrane region" description="Helical" evidence="7">
    <location>
        <begin position="259"/>
        <end position="279"/>
    </location>
</feature>
<dbReference type="SMART" id="SM00382">
    <property type="entry name" value="AAA"/>
    <property type="match status" value="1"/>
</dbReference>
<evidence type="ECO:0000313" key="10">
    <source>
        <dbReference type="EMBL" id="AUA18306.1"/>
    </source>
</evidence>
<dbReference type="EMBL" id="CP025043">
    <property type="protein sequence ID" value="AUA18306.1"/>
    <property type="molecule type" value="Genomic_DNA"/>
</dbReference>
<dbReference type="GO" id="GO:0005524">
    <property type="term" value="F:ATP binding"/>
    <property type="evidence" value="ECO:0007669"/>
    <property type="project" value="UniProtKB-KW"/>
</dbReference>
<evidence type="ECO:0000259" key="8">
    <source>
        <dbReference type="PROSITE" id="PS50893"/>
    </source>
</evidence>